<evidence type="ECO:0000313" key="2">
    <source>
        <dbReference type="Proteomes" id="UP000886885"/>
    </source>
</evidence>
<organism evidence="1 2">
    <name type="scientific">Populus tomentosa</name>
    <name type="common">Chinese white poplar</name>
    <dbReference type="NCBI Taxonomy" id="118781"/>
    <lineage>
        <taxon>Eukaryota</taxon>
        <taxon>Viridiplantae</taxon>
        <taxon>Streptophyta</taxon>
        <taxon>Embryophyta</taxon>
        <taxon>Tracheophyta</taxon>
        <taxon>Spermatophyta</taxon>
        <taxon>Magnoliopsida</taxon>
        <taxon>eudicotyledons</taxon>
        <taxon>Gunneridae</taxon>
        <taxon>Pentapetalae</taxon>
        <taxon>rosids</taxon>
        <taxon>fabids</taxon>
        <taxon>Malpighiales</taxon>
        <taxon>Salicaceae</taxon>
        <taxon>Saliceae</taxon>
        <taxon>Populus</taxon>
    </lineage>
</organism>
<dbReference type="AlphaFoldDB" id="A0A8X8CYQ9"/>
<keyword evidence="2" id="KW-1185">Reference proteome</keyword>
<accession>A0A8X8CYQ9</accession>
<evidence type="ECO:0000313" key="1">
    <source>
        <dbReference type="EMBL" id="KAG6770044.1"/>
    </source>
</evidence>
<comment type="caution">
    <text evidence="1">The sequence shown here is derived from an EMBL/GenBank/DDBJ whole genome shotgun (WGS) entry which is preliminary data.</text>
</comment>
<protein>
    <submittedName>
        <fullName evidence="1">Uncharacterized protein</fullName>
    </submittedName>
</protein>
<proteinExistence type="predicted"/>
<dbReference type="Proteomes" id="UP000886885">
    <property type="component" value="Chromosome 6D"/>
</dbReference>
<gene>
    <name evidence="1" type="ORF">POTOM_025711</name>
</gene>
<sequence length="90" mass="9734">MGNGYACSLVSGDEVVLWSCLWSVEGARVGSVGCGQKLPLLVEDMMEEIGKWGGDLKWGAGLGGLCGYGVWGIDRKGDKAVCEGWLFWFW</sequence>
<reference evidence="1" key="1">
    <citation type="journal article" date="2020" name="bioRxiv">
        <title>Hybrid origin of Populus tomentosa Carr. identified through genome sequencing and phylogenomic analysis.</title>
        <authorList>
            <person name="An X."/>
            <person name="Gao K."/>
            <person name="Chen Z."/>
            <person name="Li J."/>
            <person name="Yang X."/>
            <person name="Yang X."/>
            <person name="Zhou J."/>
            <person name="Guo T."/>
            <person name="Zhao T."/>
            <person name="Huang S."/>
            <person name="Miao D."/>
            <person name="Khan W.U."/>
            <person name="Rao P."/>
            <person name="Ye M."/>
            <person name="Lei B."/>
            <person name="Liao W."/>
            <person name="Wang J."/>
            <person name="Ji L."/>
            <person name="Li Y."/>
            <person name="Guo B."/>
            <person name="Mustafa N.S."/>
            <person name="Li S."/>
            <person name="Yun Q."/>
            <person name="Keller S.R."/>
            <person name="Mao J."/>
            <person name="Zhang R."/>
            <person name="Strauss S.H."/>
        </authorList>
    </citation>
    <scope>NUCLEOTIDE SEQUENCE</scope>
    <source>
        <strain evidence="1">GM15</strain>
        <tissue evidence="1">Leaf</tissue>
    </source>
</reference>
<name>A0A8X8CYQ9_POPTO</name>
<dbReference type="EMBL" id="JAAWWB010000012">
    <property type="protein sequence ID" value="KAG6770044.1"/>
    <property type="molecule type" value="Genomic_DNA"/>
</dbReference>